<gene>
    <name evidence="6" type="ORF">HF577_12860</name>
</gene>
<comment type="caution">
    <text evidence="6">The sequence shown here is derived from an EMBL/GenBank/DDBJ whole genome shotgun (WGS) entry which is preliminary data.</text>
</comment>
<evidence type="ECO:0000256" key="2">
    <source>
        <dbReference type="ARBA" id="ARBA00023002"/>
    </source>
</evidence>
<reference evidence="6 7" key="1">
    <citation type="submission" date="2020-04" db="EMBL/GenBank/DDBJ databases">
        <authorList>
            <person name="Klaysubun C."/>
            <person name="Duangmal K."/>
            <person name="Lipun K."/>
        </authorList>
    </citation>
    <scope>NUCLEOTIDE SEQUENCE [LARGE SCALE GENOMIC DNA]</scope>
    <source>
        <strain evidence="6 7">JCM 11839</strain>
    </source>
</reference>
<dbReference type="RefSeq" id="WP_169396042.1">
    <property type="nucleotide sequence ID" value="NZ_BAAAJH010000013.1"/>
</dbReference>
<dbReference type="InterPro" id="IPR002347">
    <property type="entry name" value="SDR_fam"/>
</dbReference>
<proteinExistence type="inferred from homology"/>
<dbReference type="InterPro" id="IPR036291">
    <property type="entry name" value="NAD(P)-bd_dom_sf"/>
</dbReference>
<evidence type="ECO:0000256" key="1">
    <source>
        <dbReference type="ARBA" id="ARBA00006484"/>
    </source>
</evidence>
<dbReference type="SUPFAM" id="SSF51735">
    <property type="entry name" value="NAD(P)-binding Rossmann-fold domains"/>
    <property type="match status" value="1"/>
</dbReference>
<dbReference type="PIRSF" id="PIRSF000126">
    <property type="entry name" value="11-beta-HSD1"/>
    <property type="match status" value="1"/>
</dbReference>
<dbReference type="SMART" id="SM00822">
    <property type="entry name" value="PKS_KR"/>
    <property type="match status" value="1"/>
</dbReference>
<feature type="domain" description="Ketoreductase" evidence="5">
    <location>
        <begin position="2"/>
        <end position="180"/>
    </location>
</feature>
<organism evidence="6 7">
    <name type="scientific">Pseudonocardia xinjiangensis</name>
    <dbReference type="NCBI Taxonomy" id="75289"/>
    <lineage>
        <taxon>Bacteria</taxon>
        <taxon>Bacillati</taxon>
        <taxon>Actinomycetota</taxon>
        <taxon>Actinomycetes</taxon>
        <taxon>Pseudonocardiales</taxon>
        <taxon>Pseudonocardiaceae</taxon>
        <taxon>Pseudonocardia</taxon>
    </lineage>
</organism>
<evidence type="ECO:0000313" key="6">
    <source>
        <dbReference type="EMBL" id="NMH77971.1"/>
    </source>
</evidence>
<protein>
    <submittedName>
        <fullName evidence="6">SDR family NAD(P)-dependent oxidoreductase</fullName>
    </submittedName>
</protein>
<dbReference type="Gene3D" id="3.40.50.720">
    <property type="entry name" value="NAD(P)-binding Rossmann-like Domain"/>
    <property type="match status" value="1"/>
</dbReference>
<accession>A0ABX1RC56</accession>
<dbReference type="CDD" id="cd05233">
    <property type="entry name" value="SDR_c"/>
    <property type="match status" value="1"/>
</dbReference>
<evidence type="ECO:0000256" key="3">
    <source>
        <dbReference type="RuleBase" id="RU000363"/>
    </source>
</evidence>
<dbReference type="PANTHER" id="PTHR44196">
    <property type="entry name" value="DEHYDROGENASE/REDUCTASE SDR FAMILY MEMBER 7B"/>
    <property type="match status" value="1"/>
</dbReference>
<dbReference type="EMBL" id="JAAXKY010000033">
    <property type="protein sequence ID" value="NMH77971.1"/>
    <property type="molecule type" value="Genomic_DNA"/>
</dbReference>
<dbReference type="Proteomes" id="UP001296706">
    <property type="component" value="Unassembled WGS sequence"/>
</dbReference>
<evidence type="ECO:0000259" key="5">
    <source>
        <dbReference type="SMART" id="SM00822"/>
    </source>
</evidence>
<name>A0ABX1RC56_9PSEU</name>
<keyword evidence="2" id="KW-0560">Oxidoreductase</keyword>
<dbReference type="PRINTS" id="PR00081">
    <property type="entry name" value="GDHRDH"/>
</dbReference>
<dbReference type="PANTHER" id="PTHR44196:SF2">
    <property type="entry name" value="SHORT-CHAIN DEHYDROGENASE-RELATED"/>
    <property type="match status" value="1"/>
</dbReference>
<dbReference type="PRINTS" id="PR00080">
    <property type="entry name" value="SDRFAMILY"/>
</dbReference>
<dbReference type="InterPro" id="IPR057326">
    <property type="entry name" value="KR_dom"/>
</dbReference>
<keyword evidence="7" id="KW-1185">Reference proteome</keyword>
<comment type="similarity">
    <text evidence="1 3">Belongs to the short-chain dehydrogenases/reductases (SDR) family.</text>
</comment>
<sequence>MSTALVTGASRGLGAVFADRLARDGMDLVLVARDRAGLERTAAAARRHGVSAEVLAADLSTPAGRAAAEDRLADPYRPVEMLVNNAGVENSDVFVEADLHDLQSQIDTNITAVMSLTHAALPGMIARGSGSVINVASFAGYLPAPGSTYASTKAWVLAFTDTMAASLPGTGVGMIALCPGRMRTGKHDAPAAPSPLWLDPAAVVDQCLRDLGRGRTLCTPGWLYRSVVGALEAPRRSMRAAARLAGRGRAKHGADAPPSTTRPAPVRTAA</sequence>
<feature type="region of interest" description="Disordered" evidence="4">
    <location>
        <begin position="243"/>
        <end position="270"/>
    </location>
</feature>
<evidence type="ECO:0000313" key="7">
    <source>
        <dbReference type="Proteomes" id="UP001296706"/>
    </source>
</evidence>
<evidence type="ECO:0000256" key="4">
    <source>
        <dbReference type="SAM" id="MobiDB-lite"/>
    </source>
</evidence>
<dbReference type="Pfam" id="PF00106">
    <property type="entry name" value="adh_short"/>
    <property type="match status" value="1"/>
</dbReference>